<dbReference type="Pfam" id="PF13349">
    <property type="entry name" value="DUF4097"/>
    <property type="match status" value="1"/>
</dbReference>
<evidence type="ECO:0000259" key="2">
    <source>
        <dbReference type="Pfam" id="PF13349"/>
    </source>
</evidence>
<keyword evidence="1" id="KW-0812">Transmembrane</keyword>
<accession>A0A7Y0KBI2</accession>
<dbReference type="RefSeq" id="WP_016202096.1">
    <property type="nucleotide sequence ID" value="NZ_JABBPK010000001.1"/>
</dbReference>
<keyword evidence="1" id="KW-0472">Membrane</keyword>
<dbReference type="InterPro" id="IPR025164">
    <property type="entry name" value="Toastrack_DUF4097"/>
</dbReference>
<dbReference type="Proteomes" id="UP000588491">
    <property type="component" value="Unassembled WGS sequence"/>
</dbReference>
<proteinExistence type="predicted"/>
<sequence length="263" mass="29069">MINLKKFMIIGIVLIIIGAIGSLLTFRNHGIDISEEKVFKQSNITTIELESNNAGIEIIPTKDTETKVELFGKGSKETIPNFTAKVEGETLVVKWEERQFGIINLDFSSLTLKITLPEKQYESMTINNDNGKVHLADLNIKKLKAESNNGRINIKNILSEKVEVRSDNGKVNLDQVSGDIKGKTNNGRISLKTATLDMPIQLETDNGSIEIETEKEPTNVTFDVQVDNGSVNILDKYKGSTVIGNGENLVKLKTNNGKIQVLN</sequence>
<keyword evidence="1" id="KW-1133">Transmembrane helix</keyword>
<dbReference type="EMBL" id="JABBPK010000001">
    <property type="protein sequence ID" value="NMO79356.1"/>
    <property type="molecule type" value="Genomic_DNA"/>
</dbReference>
<evidence type="ECO:0000313" key="3">
    <source>
        <dbReference type="EMBL" id="NMO79356.1"/>
    </source>
</evidence>
<gene>
    <name evidence="3" type="ORF">HHU08_20630</name>
</gene>
<comment type="caution">
    <text evidence="3">The sequence shown here is derived from an EMBL/GenBank/DDBJ whole genome shotgun (WGS) entry which is preliminary data.</text>
</comment>
<evidence type="ECO:0000256" key="1">
    <source>
        <dbReference type="SAM" id="Phobius"/>
    </source>
</evidence>
<name>A0A7Y0KBI2_9BACI</name>
<feature type="domain" description="DUF4097" evidence="2">
    <location>
        <begin position="127"/>
        <end position="261"/>
    </location>
</feature>
<organism evidence="3 4">
    <name type="scientific">Niallia alba</name>
    <dbReference type="NCBI Taxonomy" id="2729105"/>
    <lineage>
        <taxon>Bacteria</taxon>
        <taxon>Bacillati</taxon>
        <taxon>Bacillota</taxon>
        <taxon>Bacilli</taxon>
        <taxon>Bacillales</taxon>
        <taxon>Bacillaceae</taxon>
        <taxon>Niallia</taxon>
    </lineage>
</organism>
<protein>
    <submittedName>
        <fullName evidence="3">DUF4097 domain-containing protein</fullName>
    </submittedName>
</protein>
<feature type="transmembrane region" description="Helical" evidence="1">
    <location>
        <begin position="7"/>
        <end position="26"/>
    </location>
</feature>
<keyword evidence="4" id="KW-1185">Reference proteome</keyword>
<dbReference type="Gene3D" id="2.160.20.120">
    <property type="match status" value="1"/>
</dbReference>
<evidence type="ECO:0000313" key="4">
    <source>
        <dbReference type="Proteomes" id="UP000588491"/>
    </source>
</evidence>
<dbReference type="AlphaFoldDB" id="A0A7Y0KBI2"/>
<reference evidence="3 4" key="1">
    <citation type="submission" date="2020-04" db="EMBL/GenBank/DDBJ databases">
        <title>Bacillus sp. UniB3 isolated from commercial digestive syrup.</title>
        <authorList>
            <person name="Thorat V."/>
            <person name="Kirdat K."/>
            <person name="Tiwarekar B."/>
            <person name="Yadav A."/>
        </authorList>
    </citation>
    <scope>NUCLEOTIDE SEQUENCE [LARGE SCALE GENOMIC DNA]</scope>
    <source>
        <strain evidence="3 4">UniB3</strain>
    </source>
</reference>